<proteinExistence type="inferred from homology"/>
<evidence type="ECO:0000256" key="8">
    <source>
        <dbReference type="ARBA" id="ARBA00023180"/>
    </source>
</evidence>
<dbReference type="PIRSF" id="PIRSF016302">
    <property type="entry name" value="Man_a_manosd"/>
    <property type="match status" value="1"/>
</dbReference>
<dbReference type="STRING" id="1448320.A0A319DCB2"/>
<evidence type="ECO:0000256" key="7">
    <source>
        <dbReference type="ARBA" id="ARBA00023136"/>
    </source>
</evidence>
<evidence type="ECO:0000256" key="3">
    <source>
        <dbReference type="ARBA" id="ARBA00009699"/>
    </source>
</evidence>
<evidence type="ECO:0000313" key="14">
    <source>
        <dbReference type="EMBL" id="PYH94794.1"/>
    </source>
</evidence>
<evidence type="ECO:0000256" key="4">
    <source>
        <dbReference type="ARBA" id="ARBA00012350"/>
    </source>
</evidence>
<dbReference type="FunFam" id="1.50.10.20:FF:000006">
    <property type="entry name" value="Mannan endo-1,6-alpha-mannosidase"/>
    <property type="match status" value="1"/>
</dbReference>
<evidence type="ECO:0000256" key="2">
    <source>
        <dbReference type="ARBA" id="ARBA00004308"/>
    </source>
</evidence>
<dbReference type="PANTHER" id="PTHR12145:SF37">
    <property type="entry name" value="MANNAN ENDO-1,6-ALPHA-MANNOSIDASE"/>
    <property type="match status" value="1"/>
</dbReference>
<dbReference type="EMBL" id="KZ825865">
    <property type="protein sequence ID" value="PYH94794.1"/>
    <property type="molecule type" value="Genomic_DNA"/>
</dbReference>
<comment type="subcellular location">
    <subcellularLocation>
        <location evidence="2">Endomembrane system</location>
    </subcellularLocation>
</comment>
<feature type="region of interest" description="Disordered" evidence="11">
    <location>
        <begin position="396"/>
        <end position="424"/>
    </location>
</feature>
<organism evidence="14 15">
    <name type="scientific">Aspergillus ellipticus CBS 707.79</name>
    <dbReference type="NCBI Taxonomy" id="1448320"/>
    <lineage>
        <taxon>Eukaryota</taxon>
        <taxon>Fungi</taxon>
        <taxon>Dikarya</taxon>
        <taxon>Ascomycota</taxon>
        <taxon>Pezizomycotina</taxon>
        <taxon>Eurotiomycetes</taxon>
        <taxon>Eurotiomycetidae</taxon>
        <taxon>Eurotiales</taxon>
        <taxon>Aspergillaceae</taxon>
        <taxon>Aspergillus</taxon>
        <taxon>Aspergillus subgen. Circumdati</taxon>
    </lineage>
</organism>
<dbReference type="GO" id="GO:0008496">
    <property type="term" value="F:mannan endo-1,6-alpha-mannosidase activity"/>
    <property type="evidence" value="ECO:0007669"/>
    <property type="project" value="UniProtKB-UniRule"/>
</dbReference>
<evidence type="ECO:0000256" key="13">
    <source>
        <dbReference type="SAM" id="SignalP"/>
    </source>
</evidence>
<sequence>MAGAFWTRWVLTLALAVLGVQAIDIDLSSESSIKNAASIAAYGMMKHYKGNESGEIPGKLPNTWWEGGAMFMALIQYYHYTGDSTYNSEVIQGMQWQSGDCDYMPKNYSSYIGNDDQMFWGLAAMTAAELDFPDSSDGYSWLALAQGVFNTQVARWDNSTCNGGMRWQIWTYESGYTMKNSISNGGLFQLSARLARYTSNSTYAEWAERIFDWAVSSPLVSNSTWNVADSTSITNDCTTQGDDQWTYNYGAFLGGAAYMYNYTNGTVTKWYDAVTGLLNVTLDEFFPSEYGGEIMSEILCEPLEVCNDNEIIFKGLLSSWLAFTAYLVPSTYSEILPKLQGSAKGAATTCTGYGNNTCGVRWYNSTWDGWSGLEEEMAVLNLFAANMLPFTNSSSAPLTSSTGGNSTSDPSAGTGDSNNDQKTLSKITTGDRAGAGVVTVVFATGWLGMMAWLFMG</sequence>
<keyword evidence="7 12" id="KW-0472">Membrane</keyword>
<feature type="transmembrane region" description="Helical" evidence="12">
    <location>
        <begin position="433"/>
        <end position="455"/>
    </location>
</feature>
<evidence type="ECO:0000256" key="11">
    <source>
        <dbReference type="SAM" id="MobiDB-lite"/>
    </source>
</evidence>
<dbReference type="InterPro" id="IPR005198">
    <property type="entry name" value="Glyco_hydro_76"/>
</dbReference>
<evidence type="ECO:0000256" key="10">
    <source>
        <dbReference type="PIRNR" id="PIRNR016302"/>
    </source>
</evidence>
<dbReference type="OrthoDB" id="4187847at2759"/>
<dbReference type="GO" id="GO:0009272">
    <property type="term" value="P:fungal-type cell wall biogenesis"/>
    <property type="evidence" value="ECO:0007669"/>
    <property type="project" value="TreeGrafter"/>
</dbReference>
<dbReference type="InterPro" id="IPR014480">
    <property type="entry name" value="Mannan-1_6-alpha_mannosidase"/>
</dbReference>
<dbReference type="EC" id="3.2.1.101" evidence="4 10"/>
<evidence type="ECO:0000313" key="15">
    <source>
        <dbReference type="Proteomes" id="UP000247810"/>
    </source>
</evidence>
<dbReference type="Gene3D" id="1.50.10.20">
    <property type="match status" value="1"/>
</dbReference>
<dbReference type="Proteomes" id="UP000247810">
    <property type="component" value="Unassembled WGS sequence"/>
</dbReference>
<keyword evidence="12" id="KW-1133">Transmembrane helix</keyword>
<comment type="similarity">
    <text evidence="3 10">Belongs to the glycosyl hydrolase 76 family.</text>
</comment>
<evidence type="ECO:0000256" key="12">
    <source>
        <dbReference type="SAM" id="Phobius"/>
    </source>
</evidence>
<name>A0A319DCB2_9EURO</name>
<dbReference type="PANTHER" id="PTHR12145">
    <property type="entry name" value="MANNAN ENDO-1,6-ALPHA-MANNOSIDASE DCW1"/>
    <property type="match status" value="1"/>
</dbReference>
<evidence type="ECO:0000256" key="9">
    <source>
        <dbReference type="ARBA" id="ARBA00023295"/>
    </source>
</evidence>
<dbReference type="InterPro" id="IPR008928">
    <property type="entry name" value="6-hairpin_glycosidase_sf"/>
</dbReference>
<evidence type="ECO:0000256" key="6">
    <source>
        <dbReference type="ARBA" id="ARBA00022801"/>
    </source>
</evidence>
<accession>A0A319DCB2</accession>
<reference evidence="14 15" key="1">
    <citation type="submission" date="2018-02" db="EMBL/GenBank/DDBJ databases">
        <title>The genomes of Aspergillus section Nigri reveals drivers in fungal speciation.</title>
        <authorList>
            <consortium name="DOE Joint Genome Institute"/>
            <person name="Vesth T.C."/>
            <person name="Nybo J."/>
            <person name="Theobald S."/>
            <person name="Brandl J."/>
            <person name="Frisvad J.C."/>
            <person name="Nielsen K.F."/>
            <person name="Lyhne E.K."/>
            <person name="Kogle M.E."/>
            <person name="Kuo A."/>
            <person name="Riley R."/>
            <person name="Clum A."/>
            <person name="Nolan M."/>
            <person name="Lipzen A."/>
            <person name="Salamov A."/>
            <person name="Henrissat B."/>
            <person name="Wiebenga A."/>
            <person name="De vries R.P."/>
            <person name="Grigoriev I.V."/>
            <person name="Mortensen U.H."/>
            <person name="Andersen M.R."/>
            <person name="Baker S.E."/>
        </authorList>
    </citation>
    <scope>NUCLEOTIDE SEQUENCE [LARGE SCALE GENOMIC DNA]</scope>
    <source>
        <strain evidence="14 15">CBS 707.79</strain>
    </source>
</reference>
<dbReference type="GO" id="GO:0012505">
    <property type="term" value="C:endomembrane system"/>
    <property type="evidence" value="ECO:0007669"/>
    <property type="project" value="UniProtKB-SubCell"/>
</dbReference>
<keyword evidence="8" id="KW-0325">Glycoprotein</keyword>
<feature type="chain" id="PRO_5016370414" description="Mannan endo-1,6-alpha-mannosidase" evidence="13">
    <location>
        <begin position="23"/>
        <end position="456"/>
    </location>
</feature>
<comment type="catalytic activity">
    <reaction evidence="1 10">
        <text>Random hydrolysis of (1-&gt;6)-alpha-D-mannosidic linkages in unbranched (1-&gt;6)-mannans.</text>
        <dbReference type="EC" id="3.2.1.101"/>
    </reaction>
</comment>
<dbReference type="VEuPathDB" id="FungiDB:BO71DRAFT_398620"/>
<keyword evidence="5 13" id="KW-0732">Signal</keyword>
<evidence type="ECO:0000256" key="1">
    <source>
        <dbReference type="ARBA" id="ARBA00001452"/>
    </source>
</evidence>
<protein>
    <recommendedName>
        <fullName evidence="4 10">Mannan endo-1,6-alpha-mannosidase</fullName>
        <ecNumber evidence="4 10">3.2.1.101</ecNumber>
    </recommendedName>
</protein>
<dbReference type="Pfam" id="PF03663">
    <property type="entry name" value="Glyco_hydro_76"/>
    <property type="match status" value="1"/>
</dbReference>
<keyword evidence="12" id="KW-0812">Transmembrane</keyword>
<keyword evidence="15" id="KW-1185">Reference proteome</keyword>
<gene>
    <name evidence="14" type="ORF">BO71DRAFT_398620</name>
</gene>
<feature type="signal peptide" evidence="13">
    <location>
        <begin position="1"/>
        <end position="22"/>
    </location>
</feature>
<dbReference type="AlphaFoldDB" id="A0A319DCB2"/>
<dbReference type="GO" id="GO:0016052">
    <property type="term" value="P:carbohydrate catabolic process"/>
    <property type="evidence" value="ECO:0007669"/>
    <property type="project" value="InterPro"/>
</dbReference>
<keyword evidence="6 10" id="KW-0378">Hydrolase</keyword>
<dbReference type="SUPFAM" id="SSF48208">
    <property type="entry name" value="Six-hairpin glycosidases"/>
    <property type="match status" value="1"/>
</dbReference>
<evidence type="ECO:0000256" key="5">
    <source>
        <dbReference type="ARBA" id="ARBA00022729"/>
    </source>
</evidence>
<keyword evidence="9 10" id="KW-0326">Glycosidase</keyword>